<dbReference type="EMBL" id="GL379790">
    <property type="protein sequence ID" value="EGT49486.1"/>
    <property type="molecule type" value="Genomic_DNA"/>
</dbReference>
<dbReference type="OMA" id="MFTREEN"/>
<keyword evidence="2" id="KW-1185">Reference proteome</keyword>
<organism evidence="2">
    <name type="scientific">Caenorhabditis brenneri</name>
    <name type="common">Nematode worm</name>
    <dbReference type="NCBI Taxonomy" id="135651"/>
    <lineage>
        <taxon>Eukaryota</taxon>
        <taxon>Metazoa</taxon>
        <taxon>Ecdysozoa</taxon>
        <taxon>Nematoda</taxon>
        <taxon>Chromadorea</taxon>
        <taxon>Rhabditida</taxon>
        <taxon>Rhabditina</taxon>
        <taxon>Rhabditomorpha</taxon>
        <taxon>Rhabditoidea</taxon>
        <taxon>Rhabditidae</taxon>
        <taxon>Peloderinae</taxon>
        <taxon>Caenorhabditis</taxon>
    </lineage>
</organism>
<gene>
    <name evidence="1" type="primary">Cbn-fbxc-29</name>
    <name evidence="1" type="ORF">CAEBREN_17434</name>
</gene>
<proteinExistence type="predicted"/>
<dbReference type="InParanoid" id="G0MDH9"/>
<dbReference type="AlphaFoldDB" id="G0MDH9"/>
<dbReference type="Pfam" id="PF12078">
    <property type="entry name" value="DUF3557"/>
    <property type="match status" value="1"/>
</dbReference>
<protein>
    <submittedName>
        <fullName evidence="1">CBN-FBXC-29 protein</fullName>
    </submittedName>
</protein>
<dbReference type="HOGENOM" id="CLU_042576_0_0_1"/>
<dbReference type="Proteomes" id="UP000008068">
    <property type="component" value="Unassembled WGS sequence"/>
</dbReference>
<accession>G0MDH9</accession>
<evidence type="ECO:0000313" key="2">
    <source>
        <dbReference type="Proteomes" id="UP000008068"/>
    </source>
</evidence>
<reference evidence="2" key="1">
    <citation type="submission" date="2011-07" db="EMBL/GenBank/DDBJ databases">
        <authorList>
            <consortium name="Caenorhabditis brenneri Sequencing and Analysis Consortium"/>
            <person name="Wilson R.K."/>
        </authorList>
    </citation>
    <scope>NUCLEOTIDE SEQUENCE [LARGE SCALE GENOMIC DNA]</scope>
    <source>
        <strain evidence="2">PB2801</strain>
    </source>
</reference>
<dbReference type="PANTHER" id="PTHR31379">
    <property type="entry name" value="F-BOX C PROTEIN-RELATED-RELATED"/>
    <property type="match status" value="1"/>
</dbReference>
<dbReference type="InterPro" id="IPR021942">
    <property type="entry name" value="DUF3557"/>
</dbReference>
<name>G0MDH9_CAEBE</name>
<sequence>MSDKPFAYDSLKILLQYLDPNLRIQLSTRSPSLRATEKLVPLRIDNLSFNNRKTNINNTTYCIGLLRKFPPGEEILEMEDESPDGAENDYDQFGFIDHHPETRITRGDVDLRYWFGDLSELEESKIEAMQELLEQDLEGYERSLRHLSITKKRKREADRQQEIADVKGKISRTRKELKRFYCKRDGIPLDYTRLIQFSIFPHRKEILTYNRTLPEAMRYLHSLLFEGRSCPVEVNTLEISGPNQILRFPENFKLNVKKIKTEMIPFGSFDHIISSYASTYIVIKYNMFTREENYDQAAIRNSKSLLIDGLPNFSEFFYTLQSKCVIIPTSTNGHDHSGLVKYWLEHGKPVGSVYTFGIDKEETAKEHLGKIKANNEELVTSDQEGSLTFLMPAPNSQLRVYYENYCPIRNIFQEFAVFDWVLVLKVESV</sequence>
<dbReference type="PANTHER" id="PTHR31379:SF1">
    <property type="entry name" value="F-BOX C PROTEIN-RELATED"/>
    <property type="match status" value="1"/>
</dbReference>
<evidence type="ECO:0000313" key="1">
    <source>
        <dbReference type="EMBL" id="EGT49486.1"/>
    </source>
</evidence>
<dbReference type="OrthoDB" id="5908841at2759"/>